<keyword evidence="1" id="KW-0472">Membrane</keyword>
<dbReference type="InterPro" id="IPR050469">
    <property type="entry name" value="Diguanylate_Cyclase"/>
</dbReference>
<protein>
    <submittedName>
        <fullName evidence="3">Diguanylate cyclase (GGDEF) domain-containing protein</fullName>
    </submittedName>
</protein>
<feature type="domain" description="GGDEF" evidence="2">
    <location>
        <begin position="256"/>
        <end position="384"/>
    </location>
</feature>
<dbReference type="PROSITE" id="PS50887">
    <property type="entry name" value="GGDEF"/>
    <property type="match status" value="1"/>
</dbReference>
<dbReference type="SMART" id="SM00267">
    <property type="entry name" value="GGDEF"/>
    <property type="match status" value="1"/>
</dbReference>
<feature type="transmembrane region" description="Helical" evidence="1">
    <location>
        <begin position="40"/>
        <end position="58"/>
    </location>
</feature>
<dbReference type="Pfam" id="PF00990">
    <property type="entry name" value="GGDEF"/>
    <property type="match status" value="1"/>
</dbReference>
<evidence type="ECO:0000259" key="2">
    <source>
        <dbReference type="PROSITE" id="PS50887"/>
    </source>
</evidence>
<dbReference type="PANTHER" id="PTHR45138">
    <property type="entry name" value="REGULATORY COMPONENTS OF SENSORY TRANSDUCTION SYSTEM"/>
    <property type="match status" value="1"/>
</dbReference>
<feature type="transmembrane region" description="Helical" evidence="1">
    <location>
        <begin position="6"/>
        <end position="28"/>
    </location>
</feature>
<name>A0A1G6ALF9_9STRE</name>
<dbReference type="GO" id="GO:0005886">
    <property type="term" value="C:plasma membrane"/>
    <property type="evidence" value="ECO:0007669"/>
    <property type="project" value="TreeGrafter"/>
</dbReference>
<dbReference type="AlphaFoldDB" id="A0A1G6ALF9"/>
<reference evidence="3 4" key="1">
    <citation type="submission" date="2016-10" db="EMBL/GenBank/DDBJ databases">
        <authorList>
            <person name="de Groot N.N."/>
        </authorList>
    </citation>
    <scope>NUCLEOTIDE SEQUENCE [LARGE SCALE GENOMIC DNA]</scope>
    <source>
        <strain evidence="3 4">A-4</strain>
    </source>
</reference>
<keyword evidence="1" id="KW-0812">Transmembrane</keyword>
<dbReference type="STRING" id="439219.SAMN02910293_00469"/>
<dbReference type="GO" id="GO:1902201">
    <property type="term" value="P:negative regulation of bacterial-type flagellum-dependent cell motility"/>
    <property type="evidence" value="ECO:0007669"/>
    <property type="project" value="TreeGrafter"/>
</dbReference>
<dbReference type="GO" id="GO:0052621">
    <property type="term" value="F:diguanylate cyclase activity"/>
    <property type="evidence" value="ECO:0007669"/>
    <property type="project" value="TreeGrafter"/>
</dbReference>
<dbReference type="InterPro" id="IPR043128">
    <property type="entry name" value="Rev_trsase/Diguanyl_cyclase"/>
</dbReference>
<sequence>MTLLETIISYVEMNFIVFTGIVYMLLHLSFNDEINKRGKFFFILATIMMLLDMLSFNFEQYLAAQPMFSIWRQFWSVIGYSCRPIIFLAIIFLNDASEKWTRQKVIVSAMALINLFLSFSTFFSKIAYWYTIDNRYYRGPLGYYSYIILLVYLLILVIQLLHLYKSYRLTLQVVVGGYLVLLTLAGIYFNALYTSSGISRGSMIAAIVFYYGYYNSVQYKAEHQRYSQIASQDGLTGLSNRYAYNQIINELKLSDEPIGFLMLDIDKFKAINDEFGHDIGDRILSKVADYLRITFNETKYVFRIGGDEFVVLFTELNQDEVERISDKIDMINKMLLTENDTLPITSISAGLVTSGSNRIEKLYVEADRALYITKSNGGAGCTIL</sequence>
<dbReference type="Gene3D" id="3.30.70.270">
    <property type="match status" value="1"/>
</dbReference>
<dbReference type="Proteomes" id="UP000182508">
    <property type="component" value="Unassembled WGS sequence"/>
</dbReference>
<dbReference type="EMBL" id="FMXP01000005">
    <property type="protein sequence ID" value="SDB09228.1"/>
    <property type="molecule type" value="Genomic_DNA"/>
</dbReference>
<evidence type="ECO:0000256" key="1">
    <source>
        <dbReference type="SAM" id="Phobius"/>
    </source>
</evidence>
<organism evidence="3 4">
    <name type="scientific">Streptococcus henryi</name>
    <dbReference type="NCBI Taxonomy" id="439219"/>
    <lineage>
        <taxon>Bacteria</taxon>
        <taxon>Bacillati</taxon>
        <taxon>Bacillota</taxon>
        <taxon>Bacilli</taxon>
        <taxon>Lactobacillales</taxon>
        <taxon>Streptococcaceae</taxon>
        <taxon>Streptococcus</taxon>
    </lineage>
</organism>
<feature type="transmembrane region" description="Helical" evidence="1">
    <location>
        <begin position="171"/>
        <end position="191"/>
    </location>
</feature>
<dbReference type="InterPro" id="IPR029787">
    <property type="entry name" value="Nucleotide_cyclase"/>
</dbReference>
<dbReference type="PANTHER" id="PTHR45138:SF9">
    <property type="entry name" value="DIGUANYLATE CYCLASE DGCM-RELATED"/>
    <property type="match status" value="1"/>
</dbReference>
<feature type="transmembrane region" description="Helical" evidence="1">
    <location>
        <begin position="105"/>
        <end position="131"/>
    </location>
</feature>
<feature type="transmembrane region" description="Helical" evidence="1">
    <location>
        <begin position="197"/>
        <end position="214"/>
    </location>
</feature>
<dbReference type="InterPro" id="IPR000160">
    <property type="entry name" value="GGDEF_dom"/>
</dbReference>
<feature type="transmembrane region" description="Helical" evidence="1">
    <location>
        <begin position="70"/>
        <end position="93"/>
    </location>
</feature>
<evidence type="ECO:0000313" key="4">
    <source>
        <dbReference type="Proteomes" id="UP000182508"/>
    </source>
</evidence>
<dbReference type="eggNOG" id="COG5001">
    <property type="taxonomic scope" value="Bacteria"/>
</dbReference>
<proteinExistence type="predicted"/>
<gene>
    <name evidence="3" type="ORF">SAMN02910293_00469</name>
</gene>
<accession>A0A1G6ALF9</accession>
<dbReference type="NCBIfam" id="TIGR00254">
    <property type="entry name" value="GGDEF"/>
    <property type="match status" value="1"/>
</dbReference>
<evidence type="ECO:0000313" key="3">
    <source>
        <dbReference type="EMBL" id="SDB09228.1"/>
    </source>
</evidence>
<dbReference type="RefSeq" id="WP_074485257.1">
    <property type="nucleotide sequence ID" value="NZ_FMXP01000005.1"/>
</dbReference>
<dbReference type="SUPFAM" id="SSF55073">
    <property type="entry name" value="Nucleotide cyclase"/>
    <property type="match status" value="1"/>
</dbReference>
<feature type="transmembrane region" description="Helical" evidence="1">
    <location>
        <begin position="143"/>
        <end position="164"/>
    </location>
</feature>
<dbReference type="CDD" id="cd01949">
    <property type="entry name" value="GGDEF"/>
    <property type="match status" value="1"/>
</dbReference>
<keyword evidence="1" id="KW-1133">Transmembrane helix</keyword>
<dbReference type="GO" id="GO:0043709">
    <property type="term" value="P:cell adhesion involved in single-species biofilm formation"/>
    <property type="evidence" value="ECO:0007669"/>
    <property type="project" value="TreeGrafter"/>
</dbReference>
<keyword evidence="4" id="KW-1185">Reference proteome</keyword>